<reference evidence="2" key="1">
    <citation type="submission" date="2023-03" db="EMBL/GenBank/DDBJ databases">
        <authorList>
            <person name="Julca I."/>
        </authorList>
    </citation>
    <scope>NUCLEOTIDE SEQUENCE</scope>
</reference>
<name>A0AAV1CM58_OLDCO</name>
<feature type="compositionally biased region" description="Acidic residues" evidence="1">
    <location>
        <begin position="20"/>
        <end position="31"/>
    </location>
</feature>
<dbReference type="Proteomes" id="UP001161247">
    <property type="component" value="Chromosome 2"/>
</dbReference>
<sequence>MATRKNQSGKEPISSRVYCDDDDDSDTSDTEDSSKRKIRSSQPIHVPKYSQDDLEEGDEDEEDEENEFDEDDVQDSVMMGAHHRDTPMYNLSSYPPPRYSSCPRPGPRGLPSPPTPIPSPMSGEWRSPYHSLSFPHSGEFPQGISTGSQPRPPRPAQASPPYIDPVSPHGGPVSARVSTRPPPLIDPVGPSRGPGSTGLSTRLVTTTASSGGSSQSRVSDEIDPTTWLVIYEVPGGPIDGSVIPSFLGHIAYHFWHGYNRPTLKIFKGEKILNKLKMWYKDMDDVGGRVTRGGNDRPRVHDWIPPSFAGPTSVLDRLRQVRERLDRFTELEVNWEPFGHGQQGIVPRTIYSGWIMHRNLQESYMPDRCIRQSGYVQSIPRSPMSLDDAFRGPRTTQYFVQHSAVDTLSTWKRFPEPACLNLTRWRPNIGDIVGECEDGYLEWYMQYSHPFLLPTTDPSAVSTPARSSQDYWMNELRKLTRDLIRKVKVSDRDLADEYDEKLQDTMIRYYKAP</sequence>
<protein>
    <submittedName>
        <fullName evidence="2">OLC1v1031758C1</fullName>
    </submittedName>
</protein>
<dbReference type="EMBL" id="OX459119">
    <property type="protein sequence ID" value="CAI9095754.1"/>
    <property type="molecule type" value="Genomic_DNA"/>
</dbReference>
<feature type="compositionally biased region" description="Polar residues" evidence="1">
    <location>
        <begin position="197"/>
        <end position="208"/>
    </location>
</feature>
<feature type="compositionally biased region" description="Acidic residues" evidence="1">
    <location>
        <begin position="52"/>
        <end position="74"/>
    </location>
</feature>
<evidence type="ECO:0000313" key="2">
    <source>
        <dbReference type="EMBL" id="CAI9095754.1"/>
    </source>
</evidence>
<keyword evidence="3" id="KW-1185">Reference proteome</keyword>
<proteinExistence type="predicted"/>
<evidence type="ECO:0000313" key="3">
    <source>
        <dbReference type="Proteomes" id="UP001161247"/>
    </source>
</evidence>
<accession>A0AAV1CM58</accession>
<gene>
    <name evidence="2" type="ORF">OLC1_LOCUS6652</name>
</gene>
<feature type="compositionally biased region" description="Pro residues" evidence="1">
    <location>
        <begin position="94"/>
        <end position="119"/>
    </location>
</feature>
<organism evidence="2 3">
    <name type="scientific">Oldenlandia corymbosa var. corymbosa</name>
    <dbReference type="NCBI Taxonomy" id="529605"/>
    <lineage>
        <taxon>Eukaryota</taxon>
        <taxon>Viridiplantae</taxon>
        <taxon>Streptophyta</taxon>
        <taxon>Embryophyta</taxon>
        <taxon>Tracheophyta</taxon>
        <taxon>Spermatophyta</taxon>
        <taxon>Magnoliopsida</taxon>
        <taxon>eudicotyledons</taxon>
        <taxon>Gunneridae</taxon>
        <taxon>Pentapetalae</taxon>
        <taxon>asterids</taxon>
        <taxon>lamiids</taxon>
        <taxon>Gentianales</taxon>
        <taxon>Rubiaceae</taxon>
        <taxon>Rubioideae</taxon>
        <taxon>Spermacoceae</taxon>
        <taxon>Hedyotis-Oldenlandia complex</taxon>
        <taxon>Oldenlandia</taxon>
    </lineage>
</organism>
<dbReference type="AlphaFoldDB" id="A0AAV1CM58"/>
<feature type="region of interest" description="Disordered" evidence="1">
    <location>
        <begin position="1"/>
        <end position="219"/>
    </location>
</feature>
<evidence type="ECO:0000256" key="1">
    <source>
        <dbReference type="SAM" id="MobiDB-lite"/>
    </source>
</evidence>